<dbReference type="PROSITE" id="PS01131">
    <property type="entry name" value="RRNA_A_DIMETH"/>
    <property type="match status" value="1"/>
</dbReference>
<evidence type="ECO:0000256" key="4">
    <source>
        <dbReference type="ARBA" id="ARBA00022603"/>
    </source>
</evidence>
<feature type="binding site" evidence="10">
    <location>
        <position position="95"/>
    </location>
    <ligand>
        <name>S-adenosyl-L-methionine</name>
        <dbReference type="ChEBI" id="CHEBI:59789"/>
    </ligand>
</feature>
<dbReference type="SUPFAM" id="SSF53335">
    <property type="entry name" value="S-adenosyl-L-methionine-dependent methyltransferases"/>
    <property type="match status" value="1"/>
</dbReference>
<dbReference type="SMART" id="SM00650">
    <property type="entry name" value="rADc"/>
    <property type="match status" value="1"/>
</dbReference>
<dbReference type="RefSeq" id="XP_018298686.1">
    <property type="nucleotide sequence ID" value="XM_018440846.1"/>
</dbReference>
<dbReference type="PANTHER" id="PTHR11727:SF17">
    <property type="entry name" value="DIMETHYLADENOSINE TRANSFERASE 1, MITOCHONDRIAL"/>
    <property type="match status" value="1"/>
</dbReference>
<comment type="subcellular location">
    <subcellularLocation>
        <location evidence="2">Mitochondrion</location>
    </subcellularLocation>
</comment>
<comment type="caution">
    <text evidence="10">Lacks conserved residue(s) required for the propagation of feature annotation.</text>
</comment>
<evidence type="ECO:0000256" key="6">
    <source>
        <dbReference type="ARBA" id="ARBA00022691"/>
    </source>
</evidence>
<dbReference type="InterPro" id="IPR001737">
    <property type="entry name" value="KsgA/Erm"/>
</dbReference>
<dbReference type="Proteomes" id="UP000077315">
    <property type="component" value="Unassembled WGS sequence"/>
</dbReference>
<dbReference type="CDD" id="cd02440">
    <property type="entry name" value="AdoMet_MTases"/>
    <property type="match status" value="1"/>
</dbReference>
<dbReference type="STRING" id="763407.A0A162Q6Z0"/>
<dbReference type="AlphaFoldDB" id="A0A162Q6Z0"/>
<keyword evidence="14" id="KW-1185">Reference proteome</keyword>
<evidence type="ECO:0000256" key="5">
    <source>
        <dbReference type="ARBA" id="ARBA00022679"/>
    </source>
</evidence>
<dbReference type="GO" id="GO:0005759">
    <property type="term" value="C:mitochondrial matrix"/>
    <property type="evidence" value="ECO:0007669"/>
    <property type="project" value="TreeGrafter"/>
</dbReference>
<organism evidence="13 14">
    <name type="scientific">Phycomyces blakesleeanus (strain ATCC 8743b / DSM 1359 / FGSC 10004 / NBRC 33097 / NRRL 1555)</name>
    <dbReference type="NCBI Taxonomy" id="763407"/>
    <lineage>
        <taxon>Eukaryota</taxon>
        <taxon>Fungi</taxon>
        <taxon>Fungi incertae sedis</taxon>
        <taxon>Mucoromycota</taxon>
        <taxon>Mucoromycotina</taxon>
        <taxon>Mucoromycetes</taxon>
        <taxon>Mucorales</taxon>
        <taxon>Phycomycetaceae</taxon>
        <taxon>Phycomyces</taxon>
    </lineage>
</organism>
<comment type="similarity">
    <text evidence="10 11">Belongs to the class I-like SAM-binding methyltransferase superfamily. rRNA adenine N(6)-methyltransferase family.</text>
</comment>
<evidence type="ECO:0000313" key="14">
    <source>
        <dbReference type="Proteomes" id="UP000077315"/>
    </source>
</evidence>
<feature type="binding site" evidence="10">
    <location>
        <position position="73"/>
    </location>
    <ligand>
        <name>S-adenosyl-L-methionine</name>
        <dbReference type="ChEBI" id="CHEBI:59789"/>
    </ligand>
</feature>
<feature type="domain" description="Ribosomal RNA adenine methylase transferase N-terminal" evidence="12">
    <location>
        <begin position="52"/>
        <end position="248"/>
    </location>
</feature>
<evidence type="ECO:0000313" key="13">
    <source>
        <dbReference type="EMBL" id="OAD80646.1"/>
    </source>
</evidence>
<dbReference type="GeneID" id="29001752"/>
<comment type="function">
    <text evidence="1">Specifically dimethylates two adjacent adenosines in the loop of a conserved hairpin near the 3'-end of 18S rRNA in the 40S particle.</text>
</comment>
<feature type="binding site" evidence="10">
    <location>
        <position position="45"/>
    </location>
    <ligand>
        <name>S-adenosyl-L-methionine</name>
        <dbReference type="ChEBI" id="CHEBI:59789"/>
    </ligand>
</feature>
<dbReference type="Gene3D" id="1.10.8.100">
    <property type="entry name" value="Ribosomal RNA adenine dimethylase-like, domain 2"/>
    <property type="match status" value="1"/>
</dbReference>
<keyword evidence="3 11" id="KW-0698">rRNA processing</keyword>
<dbReference type="GO" id="GO:0034246">
    <property type="term" value="F:mitochondrial transcription factor activity"/>
    <property type="evidence" value="ECO:0007669"/>
    <property type="project" value="TreeGrafter"/>
</dbReference>
<dbReference type="VEuPathDB" id="FungiDB:PHYBLDRAFT_61698"/>
<keyword evidence="4 10" id="KW-0489">Methyltransferase</keyword>
<dbReference type="GO" id="GO:0052909">
    <property type="term" value="F:18S rRNA (adenine(1779)-N(6)/adenine(1780)-N(6))-dimethyltransferase activity"/>
    <property type="evidence" value="ECO:0007669"/>
    <property type="project" value="UniProtKB-EC"/>
</dbReference>
<dbReference type="InterPro" id="IPR023165">
    <property type="entry name" value="rRNA_Ade_diMease-like_C"/>
</dbReference>
<evidence type="ECO:0000256" key="1">
    <source>
        <dbReference type="ARBA" id="ARBA00002977"/>
    </source>
</evidence>
<proteinExistence type="inferred from homology"/>
<dbReference type="InterPro" id="IPR020596">
    <property type="entry name" value="rRNA_Ade_Mease_Trfase_CS"/>
</dbReference>
<dbReference type="EC" id="2.1.1.-" evidence="11"/>
<comment type="function">
    <text evidence="8">Mitochondrial transcription factor that confers selective promoter recognition on the core subunit of the yeast mitochondrial RNA polymerase. Interacts with DNA in a non-specific manner.</text>
</comment>
<sequence length="333" mass="36903">MNKRGKCGNEDKAAMSLSGTLPKLPSIRELIKIYGLSAKSQLSQNFILDKNITDKIVRTASLSAATPLVVEVGPGPGLLTRSILDSGAPNVVAVEKDDRFQPTLRQLSVASGHRLKVLQGNMLEIPHQEILAAGNMTTKPIDTINAPIHIMGNLPFNVASPLLVQWLHMLANREGVFNCYDRDVWMTLMFQKEVGERLSAATSTSNRGRLAVMAQSLCHVKTVYQVPSTVFVPKPKVDASVVQLIPRKSFSENDMAGVYPVLENILRYFFTKRRKTVGHILRRLSKEQPATSALMAELETILDFKARPEDVPNEQFCEAAKLFHQHNIVTLPL</sequence>
<dbReference type="EMBL" id="KV440971">
    <property type="protein sequence ID" value="OAD80646.1"/>
    <property type="molecule type" value="Genomic_DNA"/>
</dbReference>
<protein>
    <recommendedName>
        <fullName evidence="11">rRNA adenine N(6)-methyltransferase</fullName>
        <ecNumber evidence="11">2.1.1.-</ecNumber>
    </recommendedName>
</protein>
<dbReference type="GO" id="GO:0006391">
    <property type="term" value="P:transcription initiation at mitochondrial promoter"/>
    <property type="evidence" value="ECO:0007669"/>
    <property type="project" value="TreeGrafter"/>
</dbReference>
<evidence type="ECO:0000256" key="10">
    <source>
        <dbReference type="PROSITE-ProRule" id="PRU01026"/>
    </source>
</evidence>
<dbReference type="InterPro" id="IPR011530">
    <property type="entry name" value="rRNA_adenine_dimethylase"/>
</dbReference>
<accession>A0A162Q6Z0</accession>
<reference evidence="14" key="1">
    <citation type="submission" date="2015-06" db="EMBL/GenBank/DDBJ databases">
        <title>Expansion of signal transduction pathways in fungi by whole-genome duplication.</title>
        <authorList>
            <consortium name="DOE Joint Genome Institute"/>
            <person name="Corrochano L.M."/>
            <person name="Kuo A."/>
            <person name="Marcet-Houben M."/>
            <person name="Polaino S."/>
            <person name="Salamov A."/>
            <person name="Villalobos J.M."/>
            <person name="Alvarez M.I."/>
            <person name="Avalos J."/>
            <person name="Benito E.P."/>
            <person name="Benoit I."/>
            <person name="Burger G."/>
            <person name="Camino L.P."/>
            <person name="Canovas D."/>
            <person name="Cerda-Olmedo E."/>
            <person name="Cheng J.-F."/>
            <person name="Dominguez A."/>
            <person name="Elias M."/>
            <person name="Eslava A.P."/>
            <person name="Glaser F."/>
            <person name="Grimwood J."/>
            <person name="Gutierrez G."/>
            <person name="Heitman J."/>
            <person name="Henrissat B."/>
            <person name="Iturriaga E.A."/>
            <person name="Lang B.F."/>
            <person name="Lavin J.L."/>
            <person name="Lee S."/>
            <person name="Li W."/>
            <person name="Lindquist E."/>
            <person name="Lopez-Garcia S."/>
            <person name="Luque E.M."/>
            <person name="Marcos A.T."/>
            <person name="Martin J."/>
            <person name="McCluskey K."/>
            <person name="Medina H.R."/>
            <person name="Miralles-Duran A."/>
            <person name="Miyazaki A."/>
            <person name="Munoz-Torres E."/>
            <person name="Oguiza J.A."/>
            <person name="Ohm R."/>
            <person name="Olmedo M."/>
            <person name="Orejas M."/>
            <person name="Ortiz-Castellanos L."/>
            <person name="Pisabarro A.G."/>
            <person name="Rodriguez-Romero J."/>
            <person name="Ruiz-Herrera J."/>
            <person name="Ruiz-Vazquez R."/>
            <person name="Sanz C."/>
            <person name="Schackwitz W."/>
            <person name="Schmutz J."/>
            <person name="Shahriari M."/>
            <person name="Shelest E."/>
            <person name="Silva-Franco F."/>
            <person name="Soanes D."/>
            <person name="Syed K."/>
            <person name="Tagua V.G."/>
            <person name="Talbot N.J."/>
            <person name="Thon M."/>
            <person name="De vries R.P."/>
            <person name="Wiebenga A."/>
            <person name="Yadav J.S."/>
            <person name="Braun E.L."/>
            <person name="Baker S."/>
            <person name="Garre V."/>
            <person name="Horwitz B."/>
            <person name="Torres-Martinez S."/>
            <person name="Idnurm A."/>
            <person name="Herrera-Estrella A."/>
            <person name="Gabaldon T."/>
            <person name="Grigoriev I.V."/>
        </authorList>
    </citation>
    <scope>NUCLEOTIDE SEQUENCE [LARGE SCALE GENOMIC DNA]</scope>
    <source>
        <strain evidence="14">NRRL 1555(-)</strain>
    </source>
</reference>
<gene>
    <name evidence="13" type="ORF">PHYBLDRAFT_61698</name>
</gene>
<evidence type="ECO:0000256" key="2">
    <source>
        <dbReference type="ARBA" id="ARBA00004173"/>
    </source>
</evidence>
<feature type="binding site" evidence="10">
    <location>
        <position position="153"/>
    </location>
    <ligand>
        <name>S-adenosyl-L-methionine</name>
        <dbReference type="ChEBI" id="CHEBI:59789"/>
    </ligand>
</feature>
<dbReference type="Pfam" id="PF00398">
    <property type="entry name" value="RrnaAD"/>
    <property type="match status" value="1"/>
</dbReference>
<feature type="binding site" evidence="10">
    <location>
        <position position="47"/>
    </location>
    <ligand>
        <name>S-adenosyl-L-methionine</name>
        <dbReference type="ChEBI" id="CHEBI:59789"/>
    </ligand>
</feature>
<evidence type="ECO:0000259" key="12">
    <source>
        <dbReference type="SMART" id="SM00650"/>
    </source>
</evidence>
<name>A0A162Q6Z0_PHYB8</name>
<dbReference type="NCBIfam" id="TIGR00755">
    <property type="entry name" value="ksgA"/>
    <property type="match status" value="1"/>
</dbReference>
<evidence type="ECO:0000256" key="11">
    <source>
        <dbReference type="RuleBase" id="RU362106"/>
    </source>
</evidence>
<keyword evidence="5 10" id="KW-0808">Transferase</keyword>
<evidence type="ECO:0000256" key="9">
    <source>
        <dbReference type="ARBA" id="ARBA00049478"/>
    </source>
</evidence>
<dbReference type="InterPro" id="IPR029063">
    <property type="entry name" value="SAM-dependent_MTases_sf"/>
</dbReference>
<dbReference type="InterPro" id="IPR020598">
    <property type="entry name" value="rRNA_Ade_methylase_Trfase_N"/>
</dbReference>
<evidence type="ECO:0000256" key="7">
    <source>
        <dbReference type="ARBA" id="ARBA00022884"/>
    </source>
</evidence>
<dbReference type="InParanoid" id="A0A162Q6Z0"/>
<dbReference type="OrthoDB" id="16079at2759"/>
<dbReference type="Gene3D" id="3.40.50.150">
    <property type="entry name" value="Vaccinia Virus protein VP39"/>
    <property type="match status" value="1"/>
</dbReference>
<dbReference type="GO" id="GO:0003723">
    <property type="term" value="F:RNA binding"/>
    <property type="evidence" value="ECO:0007669"/>
    <property type="project" value="UniProtKB-UniRule"/>
</dbReference>
<dbReference type="PROSITE" id="PS51689">
    <property type="entry name" value="SAM_RNA_A_N6_MT"/>
    <property type="match status" value="1"/>
</dbReference>
<evidence type="ECO:0000256" key="8">
    <source>
        <dbReference type="ARBA" id="ARBA00024915"/>
    </source>
</evidence>
<keyword evidence="7 10" id="KW-0694">RNA-binding</keyword>
<keyword evidence="6 10" id="KW-0949">S-adenosyl-L-methionine</keyword>
<comment type="catalytic activity">
    <reaction evidence="9">
        <text>adenosine(1779)/adenosine(1780) in 18S rRNA + 4 S-adenosyl-L-methionine = N(6)-dimethyladenosine(1779)/N(6)-dimethyladenosine(1780) in 18S rRNA + 4 S-adenosyl-L-homocysteine + 4 H(+)</text>
        <dbReference type="Rhea" id="RHEA:42780"/>
        <dbReference type="Rhea" id="RHEA-COMP:10234"/>
        <dbReference type="Rhea" id="RHEA-COMP:10236"/>
        <dbReference type="ChEBI" id="CHEBI:15378"/>
        <dbReference type="ChEBI" id="CHEBI:57856"/>
        <dbReference type="ChEBI" id="CHEBI:59789"/>
        <dbReference type="ChEBI" id="CHEBI:74411"/>
        <dbReference type="ChEBI" id="CHEBI:74493"/>
        <dbReference type="EC" id="2.1.1.183"/>
    </reaction>
</comment>
<dbReference type="PANTHER" id="PTHR11727">
    <property type="entry name" value="DIMETHYLADENOSINE TRANSFERASE"/>
    <property type="match status" value="1"/>
</dbReference>
<evidence type="ECO:0000256" key="3">
    <source>
        <dbReference type="ARBA" id="ARBA00022552"/>
    </source>
</evidence>